<gene>
    <name evidence="1" type="ORF">DFR76_12028</name>
</gene>
<evidence type="ECO:0000313" key="1">
    <source>
        <dbReference type="EMBL" id="RDI59025.1"/>
    </source>
</evidence>
<proteinExistence type="predicted"/>
<comment type="caution">
    <text evidence="1">The sequence shown here is derived from an EMBL/GenBank/DDBJ whole genome shotgun (WGS) entry which is preliminary data.</text>
</comment>
<name>A0A370HLH7_9NOCA</name>
<evidence type="ECO:0000313" key="2">
    <source>
        <dbReference type="Proteomes" id="UP000254869"/>
    </source>
</evidence>
<reference evidence="1 2" key="1">
    <citation type="submission" date="2018-07" db="EMBL/GenBank/DDBJ databases">
        <title>Genomic Encyclopedia of Type Strains, Phase IV (KMG-IV): sequencing the most valuable type-strain genomes for metagenomic binning, comparative biology and taxonomic classification.</title>
        <authorList>
            <person name="Goeker M."/>
        </authorList>
    </citation>
    <scope>NUCLEOTIDE SEQUENCE [LARGE SCALE GENOMIC DNA]</scope>
    <source>
        <strain evidence="1 2">DSM 44290</strain>
    </source>
</reference>
<keyword evidence="2" id="KW-1185">Reference proteome</keyword>
<sequence length="105" mass="11903">MPARLAYRVLDKTPSALAVEYTLTQRVTLLVYFDRRADEYIRTAFDRLGVGIAGLGTHVMLPVEPGNYPFRWARNRHPEASARLPYLSEVEGTLRSIGAIRRRSA</sequence>
<accession>A0A370HLH7</accession>
<protein>
    <submittedName>
        <fullName evidence="1">Uncharacterized protein</fullName>
    </submittedName>
</protein>
<dbReference type="STRING" id="1210086.GCA_001613105_07738"/>
<dbReference type="Proteomes" id="UP000254869">
    <property type="component" value="Unassembled WGS sequence"/>
</dbReference>
<dbReference type="AlphaFoldDB" id="A0A370HLH7"/>
<organism evidence="1 2">
    <name type="scientific">Nocardia pseudobrasiliensis</name>
    <dbReference type="NCBI Taxonomy" id="45979"/>
    <lineage>
        <taxon>Bacteria</taxon>
        <taxon>Bacillati</taxon>
        <taxon>Actinomycetota</taxon>
        <taxon>Actinomycetes</taxon>
        <taxon>Mycobacteriales</taxon>
        <taxon>Nocardiaceae</taxon>
        <taxon>Nocardia</taxon>
    </lineage>
</organism>
<dbReference type="EMBL" id="QQBC01000020">
    <property type="protein sequence ID" value="RDI59025.1"/>
    <property type="molecule type" value="Genomic_DNA"/>
</dbReference>